<evidence type="ECO:0000313" key="3">
    <source>
        <dbReference type="Proteomes" id="UP000233781"/>
    </source>
</evidence>
<dbReference type="RefSeq" id="WP_101394413.1">
    <property type="nucleotide sequence ID" value="NZ_PJNE01000001.1"/>
</dbReference>
<dbReference type="EMBL" id="PJNE01000001">
    <property type="protein sequence ID" value="PKW25731.1"/>
    <property type="molecule type" value="Genomic_DNA"/>
</dbReference>
<evidence type="ECO:0000313" key="2">
    <source>
        <dbReference type="EMBL" id="PKW25731.1"/>
    </source>
</evidence>
<reference evidence="2 3" key="1">
    <citation type="submission" date="2017-12" db="EMBL/GenBank/DDBJ databases">
        <title>Sequencing the genomes of 1000 Actinobacteria strains.</title>
        <authorList>
            <person name="Klenk H.-P."/>
        </authorList>
    </citation>
    <scope>NUCLEOTIDE SEQUENCE [LARGE SCALE GENOMIC DNA]</scope>
    <source>
        <strain evidence="2 3">DSM 12806</strain>
    </source>
</reference>
<gene>
    <name evidence="2" type="ORF">ATL31_0530</name>
</gene>
<dbReference type="OrthoDB" id="4337527at2"/>
<proteinExistence type="predicted"/>
<evidence type="ECO:0000256" key="1">
    <source>
        <dbReference type="SAM" id="MobiDB-lite"/>
    </source>
</evidence>
<dbReference type="AlphaFoldDB" id="A0A2N3YFU9"/>
<keyword evidence="3" id="KW-1185">Reference proteome</keyword>
<accession>A0A2N3YFU9</accession>
<organism evidence="2 3">
    <name type="scientific">Phycicoccus duodecadis</name>
    <dbReference type="NCBI Taxonomy" id="173053"/>
    <lineage>
        <taxon>Bacteria</taxon>
        <taxon>Bacillati</taxon>
        <taxon>Actinomycetota</taxon>
        <taxon>Actinomycetes</taxon>
        <taxon>Micrococcales</taxon>
        <taxon>Intrasporangiaceae</taxon>
        <taxon>Phycicoccus</taxon>
    </lineage>
</organism>
<comment type="caution">
    <text evidence="2">The sequence shown here is derived from an EMBL/GenBank/DDBJ whole genome shotgun (WGS) entry which is preliminary data.</text>
</comment>
<feature type="region of interest" description="Disordered" evidence="1">
    <location>
        <begin position="1"/>
        <end position="20"/>
    </location>
</feature>
<name>A0A2N3YFU9_9MICO</name>
<sequence length="189" mass="21461">MHTLQVGNRYDPSRSSYPQTEQVRFTPEFSELARFWPSPSQSEVDAHRDDAEFAAVLVSEHLLMFAYRFGSLDWSDVPFQIGRLRDADLRGIPEGRLEDPIHLRTLLVDSDTGIIRAMRRDTLSSEVSAIIRGSLQMQLDVPFDDDTAGRHLSTMYQHFSTSEAMVREAAQARCSAPRRSTVISETHYG</sequence>
<dbReference type="Proteomes" id="UP000233781">
    <property type="component" value="Unassembled WGS sequence"/>
</dbReference>
<protein>
    <submittedName>
        <fullName evidence="2">Uncharacterized protein</fullName>
    </submittedName>
</protein>